<feature type="compositionally biased region" description="Pro residues" evidence="1">
    <location>
        <begin position="1"/>
        <end position="17"/>
    </location>
</feature>
<evidence type="ECO:0000313" key="3">
    <source>
        <dbReference type="Proteomes" id="UP001454036"/>
    </source>
</evidence>
<dbReference type="AlphaFoldDB" id="A0AAV3Q9G1"/>
<evidence type="ECO:0000313" key="2">
    <source>
        <dbReference type="EMBL" id="GAA0160125.1"/>
    </source>
</evidence>
<dbReference type="PANTHER" id="PTHR31865">
    <property type="entry name" value="OSJNBA0071G03.3 PROTEIN"/>
    <property type="match status" value="1"/>
</dbReference>
<dbReference type="Pfam" id="PF07939">
    <property type="entry name" value="DUF1685"/>
    <property type="match status" value="1"/>
</dbReference>
<organism evidence="2 3">
    <name type="scientific">Lithospermum erythrorhizon</name>
    <name type="common">Purple gromwell</name>
    <name type="synonym">Lithospermum officinale var. erythrorhizon</name>
    <dbReference type="NCBI Taxonomy" id="34254"/>
    <lineage>
        <taxon>Eukaryota</taxon>
        <taxon>Viridiplantae</taxon>
        <taxon>Streptophyta</taxon>
        <taxon>Embryophyta</taxon>
        <taxon>Tracheophyta</taxon>
        <taxon>Spermatophyta</taxon>
        <taxon>Magnoliopsida</taxon>
        <taxon>eudicotyledons</taxon>
        <taxon>Gunneridae</taxon>
        <taxon>Pentapetalae</taxon>
        <taxon>asterids</taxon>
        <taxon>lamiids</taxon>
        <taxon>Boraginales</taxon>
        <taxon>Boraginaceae</taxon>
        <taxon>Boraginoideae</taxon>
        <taxon>Lithospermeae</taxon>
        <taxon>Lithospermum</taxon>
    </lineage>
</organism>
<feature type="region of interest" description="Disordered" evidence="1">
    <location>
        <begin position="112"/>
        <end position="146"/>
    </location>
</feature>
<evidence type="ECO:0000256" key="1">
    <source>
        <dbReference type="SAM" id="MobiDB-lite"/>
    </source>
</evidence>
<dbReference type="InterPro" id="IPR012881">
    <property type="entry name" value="DUF1685"/>
</dbReference>
<dbReference type="EMBL" id="BAABME010003784">
    <property type="protein sequence ID" value="GAA0160125.1"/>
    <property type="molecule type" value="Genomic_DNA"/>
</dbReference>
<proteinExistence type="predicted"/>
<feature type="compositionally biased region" description="Low complexity" evidence="1">
    <location>
        <begin position="112"/>
        <end position="129"/>
    </location>
</feature>
<protein>
    <submittedName>
        <fullName evidence="2">Uncharacterized protein</fullName>
    </submittedName>
</protein>
<sequence>METPPVSPPPAPLPPPSSHAGHRKSTLYKQKSWSPDTLRDEAWIRRQENHSRRQHRSKSVTNEDLDELKACIELGFSFDSPEMDHHLSDTFPAYGLYYSVINKQYNNESVSKQLSISSPPSSNMSEADSTSPLGSPHTIVSPGDNPQTVKARLRQWAQVVACAASQSSK</sequence>
<accession>A0AAV3Q9G1</accession>
<gene>
    <name evidence="2" type="ORF">LIER_16750</name>
</gene>
<keyword evidence="3" id="KW-1185">Reference proteome</keyword>
<comment type="caution">
    <text evidence="2">The sequence shown here is derived from an EMBL/GenBank/DDBJ whole genome shotgun (WGS) entry which is preliminary data.</text>
</comment>
<reference evidence="2 3" key="1">
    <citation type="submission" date="2024-01" db="EMBL/GenBank/DDBJ databases">
        <title>The complete chloroplast genome sequence of Lithospermum erythrorhizon: insights into the phylogenetic relationship among Boraginaceae species and the maternal lineages of purple gromwells.</title>
        <authorList>
            <person name="Okada T."/>
            <person name="Watanabe K."/>
        </authorList>
    </citation>
    <scope>NUCLEOTIDE SEQUENCE [LARGE SCALE GENOMIC DNA]</scope>
</reference>
<feature type="region of interest" description="Disordered" evidence="1">
    <location>
        <begin position="1"/>
        <end position="33"/>
    </location>
</feature>
<dbReference type="PANTHER" id="PTHR31865:SF1">
    <property type="entry name" value="INSERTASE, PUTATIVE (DUF1685)-RELATED"/>
    <property type="match status" value="1"/>
</dbReference>
<name>A0AAV3Q9G1_LITER</name>
<dbReference type="Proteomes" id="UP001454036">
    <property type="component" value="Unassembled WGS sequence"/>
</dbReference>